<dbReference type="Proteomes" id="UP000784294">
    <property type="component" value="Unassembled WGS sequence"/>
</dbReference>
<name>A0A3S5FFX2_9PLAT</name>
<proteinExistence type="predicted"/>
<organism evidence="1 2">
    <name type="scientific">Protopolystoma xenopodis</name>
    <dbReference type="NCBI Taxonomy" id="117903"/>
    <lineage>
        <taxon>Eukaryota</taxon>
        <taxon>Metazoa</taxon>
        <taxon>Spiralia</taxon>
        <taxon>Lophotrochozoa</taxon>
        <taxon>Platyhelminthes</taxon>
        <taxon>Monogenea</taxon>
        <taxon>Polyopisthocotylea</taxon>
        <taxon>Polystomatidea</taxon>
        <taxon>Polystomatidae</taxon>
        <taxon>Protopolystoma</taxon>
    </lineage>
</organism>
<dbReference type="EMBL" id="CAAALY010247837">
    <property type="protein sequence ID" value="VEL34521.1"/>
    <property type="molecule type" value="Genomic_DNA"/>
</dbReference>
<gene>
    <name evidence="1" type="ORF">PXEA_LOCUS27961</name>
</gene>
<evidence type="ECO:0000313" key="2">
    <source>
        <dbReference type="Proteomes" id="UP000784294"/>
    </source>
</evidence>
<accession>A0A3S5FFX2</accession>
<keyword evidence="2" id="KW-1185">Reference proteome</keyword>
<evidence type="ECO:0000313" key="1">
    <source>
        <dbReference type="EMBL" id="VEL34521.1"/>
    </source>
</evidence>
<protein>
    <submittedName>
        <fullName evidence="1">Uncharacterized protein</fullName>
    </submittedName>
</protein>
<comment type="caution">
    <text evidence="1">The sequence shown here is derived from an EMBL/GenBank/DDBJ whole genome shotgun (WGS) entry which is preliminary data.</text>
</comment>
<sequence>MIWTEARGEREKQEVIDSLSWLLLTGLPGGLEEAGELVHFLVPKNCDLLPVGQVRPDRDVFTTAMPIASCVDTTGFCATSASFSRRASRGSTSGGPTSTGPAPWAHCALHKEPPCQTHQFTFIYLPDHDSRCLERPYTLGGSK</sequence>
<dbReference type="AlphaFoldDB" id="A0A3S5FFX2"/>
<reference evidence="1" key="1">
    <citation type="submission" date="2018-11" db="EMBL/GenBank/DDBJ databases">
        <authorList>
            <consortium name="Pathogen Informatics"/>
        </authorList>
    </citation>
    <scope>NUCLEOTIDE SEQUENCE</scope>
</reference>